<organism evidence="2 3">
    <name type="scientific">Paractinoplanes globisporus</name>
    <dbReference type="NCBI Taxonomy" id="113565"/>
    <lineage>
        <taxon>Bacteria</taxon>
        <taxon>Bacillati</taxon>
        <taxon>Actinomycetota</taxon>
        <taxon>Actinomycetes</taxon>
        <taxon>Micromonosporales</taxon>
        <taxon>Micromonosporaceae</taxon>
        <taxon>Paractinoplanes</taxon>
    </lineage>
</organism>
<sequence>MAEWAANGFTAQLNRSDTMPNRLSPDQLNIGGLPAMTSASNFANPGSRVVANLNLGSGRSPTASASGAVTGTQSHLCLDATGNGTANGTLVELWAGSGGSNQKWTRG</sequence>
<feature type="compositionally biased region" description="Polar residues" evidence="1">
    <location>
        <begin position="9"/>
        <end position="25"/>
    </location>
</feature>
<evidence type="ECO:0000256" key="1">
    <source>
        <dbReference type="SAM" id="MobiDB-lite"/>
    </source>
</evidence>
<dbReference type="InterPro" id="IPR035992">
    <property type="entry name" value="Ricin_B-like_lectins"/>
</dbReference>
<comment type="caution">
    <text evidence="2">The sequence shown here is derived from an EMBL/GenBank/DDBJ whole genome shotgun (WGS) entry which is preliminary data.</text>
</comment>
<dbReference type="RefSeq" id="WP_211216453.1">
    <property type="nucleotide sequence ID" value="NZ_JBIAZU010000001.1"/>
</dbReference>
<protein>
    <submittedName>
        <fullName evidence="2">RICIN domain-containing protein</fullName>
    </submittedName>
</protein>
<dbReference type="EMBL" id="JBIAZU010000001">
    <property type="protein sequence ID" value="MFF5289435.1"/>
    <property type="molecule type" value="Genomic_DNA"/>
</dbReference>
<dbReference type="SUPFAM" id="SSF50370">
    <property type="entry name" value="Ricin B-like lectins"/>
    <property type="match status" value="1"/>
</dbReference>
<keyword evidence="3" id="KW-1185">Reference proteome</keyword>
<evidence type="ECO:0000313" key="3">
    <source>
        <dbReference type="Proteomes" id="UP001602245"/>
    </source>
</evidence>
<accession>A0ABW6WA95</accession>
<dbReference type="Proteomes" id="UP001602245">
    <property type="component" value="Unassembled WGS sequence"/>
</dbReference>
<name>A0ABW6WA95_9ACTN</name>
<feature type="region of interest" description="Disordered" evidence="1">
    <location>
        <begin position="1"/>
        <end position="25"/>
    </location>
</feature>
<proteinExistence type="predicted"/>
<evidence type="ECO:0000313" key="2">
    <source>
        <dbReference type="EMBL" id="MFF5289435.1"/>
    </source>
</evidence>
<gene>
    <name evidence="2" type="ORF">ACFY35_08360</name>
</gene>
<reference evidence="2 3" key="1">
    <citation type="submission" date="2024-10" db="EMBL/GenBank/DDBJ databases">
        <title>The Natural Products Discovery Center: Release of the First 8490 Sequenced Strains for Exploring Actinobacteria Biosynthetic Diversity.</title>
        <authorList>
            <person name="Kalkreuter E."/>
            <person name="Kautsar S.A."/>
            <person name="Yang D."/>
            <person name="Bader C.D."/>
            <person name="Teijaro C.N."/>
            <person name="Fluegel L."/>
            <person name="Davis C.M."/>
            <person name="Simpson J.R."/>
            <person name="Lauterbach L."/>
            <person name="Steele A.D."/>
            <person name="Gui C."/>
            <person name="Meng S."/>
            <person name="Li G."/>
            <person name="Viehrig K."/>
            <person name="Ye F."/>
            <person name="Su P."/>
            <person name="Kiefer A.F."/>
            <person name="Nichols A."/>
            <person name="Cepeda A.J."/>
            <person name="Yan W."/>
            <person name="Fan B."/>
            <person name="Jiang Y."/>
            <person name="Adhikari A."/>
            <person name="Zheng C.-J."/>
            <person name="Schuster L."/>
            <person name="Cowan T.M."/>
            <person name="Smanski M.J."/>
            <person name="Chevrette M.G."/>
            <person name="De Carvalho L.P.S."/>
            <person name="Shen B."/>
        </authorList>
    </citation>
    <scope>NUCLEOTIDE SEQUENCE [LARGE SCALE GENOMIC DNA]</scope>
    <source>
        <strain evidence="2 3">NPDC000087</strain>
    </source>
</reference>
<dbReference type="Gene3D" id="2.80.10.50">
    <property type="match status" value="1"/>
</dbReference>